<dbReference type="Gene3D" id="2.40.260.10">
    <property type="entry name" value="Sortase"/>
    <property type="match status" value="1"/>
</dbReference>
<protein>
    <recommendedName>
        <fullName evidence="5">Sortase</fullName>
    </recommendedName>
</protein>
<dbReference type="InterPro" id="IPR023365">
    <property type="entry name" value="Sortase_dom-sf"/>
</dbReference>
<proteinExistence type="predicted"/>
<organism evidence="3 4">
    <name type="scientific">Candidatus Terrybacteria bacterium RIFCSPHIGHO2_01_FULL_43_35</name>
    <dbReference type="NCBI Taxonomy" id="1802361"/>
    <lineage>
        <taxon>Bacteria</taxon>
        <taxon>Candidatus Terryibacteriota</taxon>
    </lineage>
</organism>
<evidence type="ECO:0000256" key="1">
    <source>
        <dbReference type="ARBA" id="ARBA00022801"/>
    </source>
</evidence>
<dbReference type="EMBL" id="MHSR01000005">
    <property type="protein sequence ID" value="OHA47272.1"/>
    <property type="molecule type" value="Genomic_DNA"/>
</dbReference>
<keyword evidence="2" id="KW-0812">Transmembrane</keyword>
<dbReference type="GO" id="GO:0016787">
    <property type="term" value="F:hydrolase activity"/>
    <property type="evidence" value="ECO:0007669"/>
    <property type="project" value="UniProtKB-KW"/>
</dbReference>
<keyword evidence="1" id="KW-0378">Hydrolase</keyword>
<comment type="caution">
    <text evidence="3">The sequence shown here is derived from an EMBL/GenBank/DDBJ whole genome shotgun (WGS) entry which is preliminary data.</text>
</comment>
<dbReference type="AlphaFoldDB" id="A0A1G2PI59"/>
<gene>
    <name evidence="3" type="ORF">A2828_00180</name>
</gene>
<keyword evidence="2" id="KW-0472">Membrane</keyword>
<feature type="transmembrane region" description="Helical" evidence="2">
    <location>
        <begin position="15"/>
        <end position="39"/>
    </location>
</feature>
<name>A0A1G2PI59_9BACT</name>
<dbReference type="NCBIfam" id="TIGR01076">
    <property type="entry name" value="sortase_fam"/>
    <property type="match status" value="1"/>
</dbReference>
<dbReference type="InterPro" id="IPR005754">
    <property type="entry name" value="Sortase"/>
</dbReference>
<evidence type="ECO:0008006" key="5">
    <source>
        <dbReference type="Google" id="ProtNLM"/>
    </source>
</evidence>
<evidence type="ECO:0000313" key="4">
    <source>
        <dbReference type="Proteomes" id="UP000178869"/>
    </source>
</evidence>
<sequence>MNLPIKKIKIGNRTLYALGIGGLIVSFTGIVLLAFLVYVDGHTLPQEIPGEPQVPLALNGASALSTTTPSVQQNAPSVQNVPRLVISKIGVDIPIVEGKNEKVLLRGAWRSPWSSTPDKGSNTVLFGHRYLHKPPNPETFFNLDKVAVGDTFTISWTGKTYTYRVYETKVVPPTDISVLAGTNKSIVTLITCTPLYTTKNRLIIKAELVS</sequence>
<dbReference type="Pfam" id="PF04203">
    <property type="entry name" value="Sortase"/>
    <property type="match status" value="1"/>
</dbReference>
<reference evidence="3 4" key="1">
    <citation type="journal article" date="2016" name="Nat. Commun.">
        <title>Thousands of microbial genomes shed light on interconnected biogeochemical processes in an aquifer system.</title>
        <authorList>
            <person name="Anantharaman K."/>
            <person name="Brown C.T."/>
            <person name="Hug L.A."/>
            <person name="Sharon I."/>
            <person name="Castelle C.J."/>
            <person name="Probst A.J."/>
            <person name="Thomas B.C."/>
            <person name="Singh A."/>
            <person name="Wilkins M.J."/>
            <person name="Karaoz U."/>
            <person name="Brodie E.L."/>
            <person name="Williams K.H."/>
            <person name="Hubbard S.S."/>
            <person name="Banfield J.F."/>
        </authorList>
    </citation>
    <scope>NUCLEOTIDE SEQUENCE [LARGE SCALE GENOMIC DNA]</scope>
</reference>
<evidence type="ECO:0000256" key="2">
    <source>
        <dbReference type="SAM" id="Phobius"/>
    </source>
</evidence>
<accession>A0A1G2PI59</accession>
<dbReference type="Proteomes" id="UP000178869">
    <property type="component" value="Unassembled WGS sequence"/>
</dbReference>
<dbReference type="SUPFAM" id="SSF63817">
    <property type="entry name" value="Sortase"/>
    <property type="match status" value="1"/>
</dbReference>
<keyword evidence="2" id="KW-1133">Transmembrane helix</keyword>
<evidence type="ECO:0000313" key="3">
    <source>
        <dbReference type="EMBL" id="OHA47272.1"/>
    </source>
</evidence>